<organism evidence="11 12">
    <name type="scientific">Morella rubra</name>
    <name type="common">Chinese bayberry</name>
    <dbReference type="NCBI Taxonomy" id="262757"/>
    <lineage>
        <taxon>Eukaryota</taxon>
        <taxon>Viridiplantae</taxon>
        <taxon>Streptophyta</taxon>
        <taxon>Embryophyta</taxon>
        <taxon>Tracheophyta</taxon>
        <taxon>Spermatophyta</taxon>
        <taxon>Magnoliopsida</taxon>
        <taxon>eudicotyledons</taxon>
        <taxon>Gunneridae</taxon>
        <taxon>Pentapetalae</taxon>
        <taxon>rosids</taxon>
        <taxon>fabids</taxon>
        <taxon>Fagales</taxon>
        <taxon>Myricaceae</taxon>
        <taxon>Morella</taxon>
    </lineage>
</organism>
<evidence type="ECO:0000256" key="3">
    <source>
        <dbReference type="ARBA" id="ARBA00022475"/>
    </source>
</evidence>
<keyword evidence="6 9" id="KW-0547">Nucleotide-binding</keyword>
<reference evidence="11 12" key="1">
    <citation type="journal article" date="2019" name="Plant Biotechnol. J.">
        <title>The red bayberry genome and genetic basis of sex determination.</title>
        <authorList>
            <person name="Jia H.M."/>
            <person name="Jia H.J."/>
            <person name="Cai Q.L."/>
            <person name="Wang Y."/>
            <person name="Zhao H.B."/>
            <person name="Yang W.F."/>
            <person name="Wang G.Y."/>
            <person name="Li Y.H."/>
            <person name="Zhan D.L."/>
            <person name="Shen Y.T."/>
            <person name="Niu Q.F."/>
            <person name="Chang L."/>
            <person name="Qiu J."/>
            <person name="Zhao L."/>
            <person name="Xie H.B."/>
            <person name="Fu W.Y."/>
            <person name="Jin J."/>
            <person name="Li X.W."/>
            <person name="Jiao Y."/>
            <person name="Zhou C.C."/>
            <person name="Tu T."/>
            <person name="Chai C.Y."/>
            <person name="Gao J.L."/>
            <person name="Fan L.J."/>
            <person name="van de Weg E."/>
            <person name="Wang J.Y."/>
            <person name="Gao Z.S."/>
        </authorList>
    </citation>
    <scope>NUCLEOTIDE SEQUENCE [LARGE SCALE GENOMIC DNA]</scope>
    <source>
        <tissue evidence="11">Leaves</tissue>
    </source>
</reference>
<comment type="caution">
    <text evidence="11">The sequence shown here is derived from an EMBL/GenBank/DDBJ whole genome shotgun (WGS) entry which is preliminary data.</text>
</comment>
<keyword evidence="3" id="KW-1003">Cell membrane</keyword>
<keyword evidence="8 9" id="KW-0067">ATP-binding</keyword>
<evidence type="ECO:0000256" key="9">
    <source>
        <dbReference type="PROSITE-ProRule" id="PRU10141"/>
    </source>
</evidence>
<dbReference type="Gene3D" id="3.30.200.20">
    <property type="entry name" value="Phosphorylase Kinase, domain 1"/>
    <property type="match status" value="1"/>
</dbReference>
<dbReference type="Pfam" id="PF13472">
    <property type="entry name" value="Lipase_GDSL_2"/>
    <property type="match status" value="1"/>
</dbReference>
<evidence type="ECO:0000256" key="1">
    <source>
        <dbReference type="ARBA" id="ARBA00004236"/>
    </source>
</evidence>
<dbReference type="GO" id="GO:0004674">
    <property type="term" value="F:protein serine/threonine kinase activity"/>
    <property type="evidence" value="ECO:0007669"/>
    <property type="project" value="UniProtKB-KW"/>
</dbReference>
<evidence type="ECO:0000313" key="11">
    <source>
        <dbReference type="EMBL" id="KAB1217676.1"/>
    </source>
</evidence>
<sequence>MTRQSKPWRPFTSNCCSAEDQTIFGNFSRCRPSRSEFSKNIAPLPSFRKLSFSDLSRSSSTRINEDLAQSFGSDLYDFQLSELRAITQNFSSNFLLGEGGFGTVHKGYIDDNLRQGLKAQAVAVKLLDIEGLQGHREWLAEVIFLGQLRHLHLVKLFGYCCEDEERLLVYEFMPRGSLENHLFKRISISLPWGTRVKIAIGAAKGLAFLHGAEQPVIYRDFKTSNVLLDSDFTAKLSDFGLAKMGPEGSNTHVTTRVMGTYGYAAPEYVSTGGVSVVHSEHNVLTCYQLARVQAMRCLVNRSNNTALNNKKRRLQLWGGALQNGDAAVQPSLVIVYFGGNDSMGPHSSGLGPHVPLAEYIENMRKIATYLQSLSEKTRIIFLSCPPVNEAKVRENTSEYFSELVRTNALCQSYSEACIKLCQEMGLKVVDLFTALQEKEDWMDAYFTDGIHLSAEGSKIVVKAILKVLKEADWDPCIHWKSLATEFAEDSPYDLVAADGKTTLNPSEWTFHWENQWD</sequence>
<keyword evidence="3" id="KW-0472">Membrane</keyword>
<dbReference type="PROSITE" id="PS00107">
    <property type="entry name" value="PROTEIN_KINASE_ATP"/>
    <property type="match status" value="1"/>
</dbReference>
<dbReference type="SUPFAM" id="SSF52266">
    <property type="entry name" value="SGNH hydrolase"/>
    <property type="match status" value="1"/>
</dbReference>
<dbReference type="Gene3D" id="3.40.50.1110">
    <property type="entry name" value="SGNH hydrolase"/>
    <property type="match status" value="1"/>
</dbReference>
<comment type="subcellular location">
    <subcellularLocation>
        <location evidence="1">Cell membrane</location>
    </subcellularLocation>
</comment>
<dbReference type="SUPFAM" id="SSF56112">
    <property type="entry name" value="Protein kinase-like (PK-like)"/>
    <property type="match status" value="1"/>
</dbReference>
<evidence type="ECO:0000256" key="7">
    <source>
        <dbReference type="ARBA" id="ARBA00022777"/>
    </source>
</evidence>
<protein>
    <recommendedName>
        <fullName evidence="2">non-specific serine/threonine protein kinase</fullName>
        <ecNumber evidence="2">2.7.11.1</ecNumber>
    </recommendedName>
</protein>
<feature type="domain" description="Protein kinase" evidence="10">
    <location>
        <begin position="90"/>
        <end position="426"/>
    </location>
</feature>
<feature type="binding site" evidence="9">
    <location>
        <position position="125"/>
    </location>
    <ligand>
        <name>ATP</name>
        <dbReference type="ChEBI" id="CHEBI:30616"/>
    </ligand>
</feature>
<dbReference type="PROSITE" id="PS00108">
    <property type="entry name" value="PROTEIN_KINASE_ST"/>
    <property type="match status" value="1"/>
</dbReference>
<dbReference type="PANTHER" id="PTHR45621">
    <property type="entry name" value="OS01G0588500 PROTEIN-RELATED"/>
    <property type="match status" value="1"/>
</dbReference>
<dbReference type="InterPro" id="IPR011009">
    <property type="entry name" value="Kinase-like_dom_sf"/>
</dbReference>
<evidence type="ECO:0000313" key="12">
    <source>
        <dbReference type="Proteomes" id="UP000516437"/>
    </source>
</evidence>
<dbReference type="InterPro" id="IPR036514">
    <property type="entry name" value="SGNH_hydro_sf"/>
</dbReference>
<dbReference type="GO" id="GO:0005886">
    <property type="term" value="C:plasma membrane"/>
    <property type="evidence" value="ECO:0007669"/>
    <property type="project" value="UniProtKB-SubCell"/>
</dbReference>
<dbReference type="EMBL" id="RXIC02000021">
    <property type="protein sequence ID" value="KAB1217676.1"/>
    <property type="molecule type" value="Genomic_DNA"/>
</dbReference>
<dbReference type="InterPro" id="IPR000719">
    <property type="entry name" value="Prot_kinase_dom"/>
</dbReference>
<evidence type="ECO:0000256" key="4">
    <source>
        <dbReference type="ARBA" id="ARBA00022527"/>
    </source>
</evidence>
<name>A0A6A1W025_9ROSI</name>
<dbReference type="GO" id="GO:0005524">
    <property type="term" value="F:ATP binding"/>
    <property type="evidence" value="ECO:0007669"/>
    <property type="project" value="UniProtKB-UniRule"/>
</dbReference>
<dbReference type="EC" id="2.7.11.1" evidence="2"/>
<evidence type="ECO:0000256" key="2">
    <source>
        <dbReference type="ARBA" id="ARBA00012513"/>
    </source>
</evidence>
<dbReference type="InterPro" id="IPR050823">
    <property type="entry name" value="Plant_Ser_Thr_Prot_Kinase"/>
</dbReference>
<dbReference type="OrthoDB" id="4062651at2759"/>
<evidence type="ECO:0000256" key="6">
    <source>
        <dbReference type="ARBA" id="ARBA00022741"/>
    </source>
</evidence>
<keyword evidence="12" id="KW-1185">Reference proteome</keyword>
<keyword evidence="5" id="KW-0808">Transferase</keyword>
<dbReference type="Proteomes" id="UP000516437">
    <property type="component" value="Chromosome 3"/>
</dbReference>
<accession>A0A6A1W025</accession>
<dbReference type="AlphaFoldDB" id="A0A6A1W025"/>
<evidence type="ECO:0000256" key="5">
    <source>
        <dbReference type="ARBA" id="ARBA00022679"/>
    </source>
</evidence>
<dbReference type="InterPro" id="IPR017441">
    <property type="entry name" value="Protein_kinase_ATP_BS"/>
</dbReference>
<dbReference type="InterPro" id="IPR008271">
    <property type="entry name" value="Ser/Thr_kinase_AS"/>
</dbReference>
<dbReference type="Gene3D" id="1.10.510.10">
    <property type="entry name" value="Transferase(Phosphotransferase) domain 1"/>
    <property type="match status" value="1"/>
</dbReference>
<keyword evidence="7" id="KW-0418">Kinase</keyword>
<evidence type="ECO:0000256" key="8">
    <source>
        <dbReference type="ARBA" id="ARBA00022840"/>
    </source>
</evidence>
<dbReference type="PROSITE" id="PS50011">
    <property type="entry name" value="PROTEIN_KINASE_DOM"/>
    <property type="match status" value="1"/>
</dbReference>
<evidence type="ECO:0000259" key="10">
    <source>
        <dbReference type="PROSITE" id="PS50011"/>
    </source>
</evidence>
<gene>
    <name evidence="11" type="ORF">CJ030_MR3G012160</name>
</gene>
<dbReference type="InterPro" id="IPR013830">
    <property type="entry name" value="SGNH_hydro"/>
</dbReference>
<dbReference type="CDD" id="cd01838">
    <property type="entry name" value="Isoamyl_acetate_hydrolase_like"/>
    <property type="match status" value="1"/>
</dbReference>
<keyword evidence="4" id="KW-0723">Serine/threonine-protein kinase</keyword>
<dbReference type="FunFam" id="3.30.200.20:FF:000228">
    <property type="entry name" value="Serine/threonine-protein kinase BIK1"/>
    <property type="match status" value="1"/>
</dbReference>
<dbReference type="Pfam" id="PF07714">
    <property type="entry name" value="PK_Tyr_Ser-Thr"/>
    <property type="match status" value="1"/>
</dbReference>
<dbReference type="InterPro" id="IPR001245">
    <property type="entry name" value="Ser-Thr/Tyr_kinase_cat_dom"/>
</dbReference>
<proteinExistence type="predicted"/>